<dbReference type="SUPFAM" id="SSF55729">
    <property type="entry name" value="Acyl-CoA N-acyltransferases (Nat)"/>
    <property type="match status" value="1"/>
</dbReference>
<organism evidence="2 3">
    <name type="scientific">Actinomadura bangladeshensis</name>
    <dbReference type="NCBI Taxonomy" id="453573"/>
    <lineage>
        <taxon>Bacteria</taxon>
        <taxon>Bacillati</taxon>
        <taxon>Actinomycetota</taxon>
        <taxon>Actinomycetes</taxon>
        <taxon>Streptosporangiales</taxon>
        <taxon>Thermomonosporaceae</taxon>
        <taxon>Actinomadura</taxon>
    </lineage>
</organism>
<keyword evidence="2" id="KW-0808">Transferase</keyword>
<keyword evidence="3" id="KW-1185">Reference proteome</keyword>
<evidence type="ECO:0000259" key="1">
    <source>
        <dbReference type="PROSITE" id="PS51186"/>
    </source>
</evidence>
<dbReference type="GO" id="GO:0016747">
    <property type="term" value="F:acyltransferase activity, transferring groups other than amino-acyl groups"/>
    <property type="evidence" value="ECO:0007669"/>
    <property type="project" value="InterPro"/>
</dbReference>
<accession>A0A4R4NYL9</accession>
<proteinExistence type="predicted"/>
<dbReference type="EMBL" id="SMJW01000073">
    <property type="protein sequence ID" value="TDC15008.1"/>
    <property type="molecule type" value="Genomic_DNA"/>
</dbReference>
<evidence type="ECO:0000313" key="2">
    <source>
        <dbReference type="EMBL" id="TDC15008.1"/>
    </source>
</evidence>
<dbReference type="AlphaFoldDB" id="A0A4R4NYL9"/>
<dbReference type="Pfam" id="PF13302">
    <property type="entry name" value="Acetyltransf_3"/>
    <property type="match status" value="1"/>
</dbReference>
<reference evidence="2 3" key="1">
    <citation type="submission" date="2019-03" db="EMBL/GenBank/DDBJ databases">
        <title>Draft genome sequences of novel Actinobacteria.</title>
        <authorList>
            <person name="Sahin N."/>
            <person name="Ay H."/>
            <person name="Saygin H."/>
        </authorList>
    </citation>
    <scope>NUCLEOTIDE SEQUENCE [LARGE SCALE GENOMIC DNA]</scope>
    <source>
        <strain evidence="2 3">DSM 45347</strain>
    </source>
</reference>
<dbReference type="PANTHER" id="PTHR39173">
    <property type="entry name" value="ACETYLTRANSFERASE"/>
    <property type="match status" value="1"/>
</dbReference>
<sequence>MPELVAPTTAVHRSFVAAMEEFRAEGRGGPDDHSMIGRELREYGGRWDDPDVFAGYAALLRAQAREDGPLPDGFVPHTTLWLVDGAEYFGRIAIRHRLTPALRELGGHIGYDVRRSARRRGHASAMLRAALPIANGLGIDPALLTCEEDNTASRKVIEKHGGVLADRLGTRLRYRLPTSTSA</sequence>
<evidence type="ECO:0000313" key="3">
    <source>
        <dbReference type="Proteomes" id="UP000295431"/>
    </source>
</evidence>
<dbReference type="PROSITE" id="PS51186">
    <property type="entry name" value="GNAT"/>
    <property type="match status" value="1"/>
</dbReference>
<dbReference type="Proteomes" id="UP000295431">
    <property type="component" value="Unassembled WGS sequence"/>
</dbReference>
<name>A0A4R4NYL9_9ACTN</name>
<dbReference type="Gene3D" id="3.40.630.30">
    <property type="match status" value="1"/>
</dbReference>
<gene>
    <name evidence="2" type="ORF">E1284_16460</name>
</gene>
<feature type="domain" description="N-acetyltransferase" evidence="1">
    <location>
        <begin position="35"/>
        <end position="182"/>
    </location>
</feature>
<dbReference type="PANTHER" id="PTHR39173:SF1">
    <property type="entry name" value="ACETYLTRANSFERASE"/>
    <property type="match status" value="1"/>
</dbReference>
<protein>
    <submittedName>
        <fullName evidence="2">GNAT family N-acetyltransferase</fullName>
    </submittedName>
</protein>
<dbReference type="InterPro" id="IPR000182">
    <property type="entry name" value="GNAT_dom"/>
</dbReference>
<dbReference type="OrthoDB" id="9797989at2"/>
<dbReference type="RefSeq" id="WP_131939965.1">
    <property type="nucleotide sequence ID" value="NZ_BAAAMX010000061.1"/>
</dbReference>
<dbReference type="InterPro" id="IPR016181">
    <property type="entry name" value="Acyl_CoA_acyltransferase"/>
</dbReference>
<comment type="caution">
    <text evidence="2">The sequence shown here is derived from an EMBL/GenBank/DDBJ whole genome shotgun (WGS) entry which is preliminary data.</text>
</comment>